<reference evidence="2 3" key="2">
    <citation type="submission" date="2013-11" db="EMBL/GenBank/DDBJ databases">
        <title>The Genome Sequence of Phytophthora parasitica CJ05E6.</title>
        <authorList>
            <consortium name="The Broad Institute Genomics Platform"/>
            <person name="Russ C."/>
            <person name="Tyler B."/>
            <person name="Panabieres F."/>
            <person name="Shan W."/>
            <person name="Tripathy S."/>
            <person name="Grunwald N."/>
            <person name="Machado M."/>
            <person name="Johnson C.S."/>
            <person name="Arredondo F."/>
            <person name="Hong C."/>
            <person name="Coffey M."/>
            <person name="Young S.K."/>
            <person name="Zeng Q."/>
            <person name="Gargeya S."/>
            <person name="Fitzgerald M."/>
            <person name="Abouelleil A."/>
            <person name="Alvarado L."/>
            <person name="Chapman S.B."/>
            <person name="Gainer-Dewar J."/>
            <person name="Goldberg J."/>
            <person name="Griggs A."/>
            <person name="Gujja S."/>
            <person name="Hansen M."/>
            <person name="Howarth C."/>
            <person name="Imamovic A."/>
            <person name="Ireland A."/>
            <person name="Larimer J."/>
            <person name="McCowan C."/>
            <person name="Murphy C."/>
            <person name="Pearson M."/>
            <person name="Poon T.W."/>
            <person name="Priest M."/>
            <person name="Roberts A."/>
            <person name="Saif S."/>
            <person name="Shea T."/>
            <person name="Sykes S."/>
            <person name="Wortman J."/>
            <person name="Nusbaum C."/>
            <person name="Birren B."/>
        </authorList>
    </citation>
    <scope>NUCLEOTIDE SEQUENCE [LARGE SCALE GENOMIC DNA]</scope>
    <source>
        <strain evidence="2 3">CJ05E6</strain>
    </source>
</reference>
<dbReference type="Proteomes" id="UP000053236">
    <property type="component" value="Unassembled WGS sequence"/>
</dbReference>
<evidence type="ECO:0000313" key="3">
    <source>
        <dbReference type="Proteomes" id="UP000053864"/>
    </source>
</evidence>
<sequence>MRNGNFHGVKLNKLNVRLSNFTPTTISLTGSLNKSRRSASWS</sequence>
<evidence type="ECO:0000313" key="2">
    <source>
        <dbReference type="EMBL" id="ETL44579.1"/>
    </source>
</evidence>
<proteinExistence type="predicted"/>
<dbReference type="EMBL" id="KI671942">
    <property type="protein sequence ID" value="ETL44579.1"/>
    <property type="molecule type" value="Genomic_DNA"/>
</dbReference>
<name>W2JDU0_PHYNI</name>
<gene>
    <name evidence="1" type="ORF">L915_05177</name>
    <name evidence="2" type="ORF">L916_05134</name>
</gene>
<organism evidence="2 3">
    <name type="scientific">Phytophthora nicotianae</name>
    <name type="common">Potato buckeye rot agent</name>
    <name type="synonym">Phytophthora parasitica</name>
    <dbReference type="NCBI Taxonomy" id="4792"/>
    <lineage>
        <taxon>Eukaryota</taxon>
        <taxon>Sar</taxon>
        <taxon>Stramenopiles</taxon>
        <taxon>Oomycota</taxon>
        <taxon>Peronosporomycetes</taxon>
        <taxon>Peronosporales</taxon>
        <taxon>Peronosporaceae</taxon>
        <taxon>Phytophthora</taxon>
    </lineage>
</organism>
<reference evidence="1" key="1">
    <citation type="submission" date="2013-11" db="EMBL/GenBank/DDBJ databases">
        <title>The Genome Sequence of Phytophthora parasitica CJ02B3.</title>
        <authorList>
            <consortium name="The Broad Institute Genomics Platform"/>
            <person name="Russ C."/>
            <person name="Tyler B."/>
            <person name="Panabieres F."/>
            <person name="Shan W."/>
            <person name="Tripathy S."/>
            <person name="Grunwald N."/>
            <person name="Machado M."/>
            <person name="Johnson C.S."/>
            <person name="Arredondo F."/>
            <person name="Hong C."/>
            <person name="Coffey M."/>
            <person name="Young S.K."/>
            <person name="Zeng Q."/>
            <person name="Gargeya S."/>
            <person name="Fitzgerald M."/>
            <person name="Abouelleil A."/>
            <person name="Alvarado L."/>
            <person name="Chapman S.B."/>
            <person name="Gainer-Dewar J."/>
            <person name="Goldberg J."/>
            <person name="Griggs A."/>
            <person name="Gujja S."/>
            <person name="Hansen M."/>
            <person name="Howarth C."/>
            <person name="Imamovic A."/>
            <person name="Ireland A."/>
            <person name="Larimer J."/>
            <person name="McCowan C."/>
            <person name="Murphy C."/>
            <person name="Pearson M."/>
            <person name="Poon T.W."/>
            <person name="Priest M."/>
            <person name="Roberts A."/>
            <person name="Saif S."/>
            <person name="Shea T."/>
            <person name="Sykes S."/>
            <person name="Wortman J."/>
            <person name="Nusbaum C."/>
            <person name="Birren B."/>
        </authorList>
    </citation>
    <scope>NUCLEOTIDE SEQUENCE [LARGE SCALE GENOMIC DNA]</scope>
    <source>
        <strain evidence="1">CJ02B3</strain>
    </source>
</reference>
<dbReference type="EMBL" id="KI685384">
    <property type="protein sequence ID" value="ETK91178.1"/>
    <property type="molecule type" value="Genomic_DNA"/>
</dbReference>
<dbReference type="AlphaFoldDB" id="W2JDU0"/>
<accession>W2JDU0</accession>
<evidence type="ECO:0000313" key="1">
    <source>
        <dbReference type="EMBL" id="ETK91178.1"/>
    </source>
</evidence>
<protein>
    <submittedName>
        <fullName evidence="2">Uncharacterized protein</fullName>
    </submittedName>
</protein>
<dbReference type="Proteomes" id="UP000053864">
    <property type="component" value="Unassembled WGS sequence"/>
</dbReference>